<organism evidence="4 5">
    <name type="scientific">Tistrella mobilis</name>
    <dbReference type="NCBI Taxonomy" id="171437"/>
    <lineage>
        <taxon>Bacteria</taxon>
        <taxon>Pseudomonadati</taxon>
        <taxon>Pseudomonadota</taxon>
        <taxon>Alphaproteobacteria</taxon>
        <taxon>Geminicoccales</taxon>
        <taxon>Geminicoccaceae</taxon>
        <taxon>Tistrella</taxon>
    </lineage>
</organism>
<dbReference type="GO" id="GO:0008721">
    <property type="term" value="F:D-serine ammonia-lyase activity"/>
    <property type="evidence" value="ECO:0007669"/>
    <property type="project" value="TreeGrafter"/>
</dbReference>
<comment type="similarity">
    <text evidence="1">Belongs to the DSD1 family.</text>
</comment>
<dbReference type="InterPro" id="IPR051466">
    <property type="entry name" value="D-amino_acid_metab_enzyme"/>
</dbReference>
<dbReference type="EMBL" id="DMAI01000403">
    <property type="protein sequence ID" value="HAE50639.1"/>
    <property type="molecule type" value="Genomic_DNA"/>
</dbReference>
<dbReference type="PANTHER" id="PTHR28004">
    <property type="entry name" value="ZGC:162816-RELATED"/>
    <property type="match status" value="1"/>
</dbReference>
<protein>
    <submittedName>
        <fullName evidence="4">Alanine racemase</fullName>
    </submittedName>
</protein>
<dbReference type="AlphaFoldDB" id="A0A3B9ITT0"/>
<comment type="caution">
    <text evidence="4">The sequence shown here is derived from an EMBL/GenBank/DDBJ whole genome shotgun (WGS) entry which is preliminary data.</text>
</comment>
<gene>
    <name evidence="4" type="ORF">DCK97_24815</name>
</gene>
<dbReference type="InterPro" id="IPR029066">
    <property type="entry name" value="PLP-binding_barrel"/>
</dbReference>
<feature type="domain" description="D-serine dehydratase-like" evidence="3">
    <location>
        <begin position="255"/>
        <end position="362"/>
    </location>
</feature>
<evidence type="ECO:0000259" key="3">
    <source>
        <dbReference type="SMART" id="SM01119"/>
    </source>
</evidence>
<dbReference type="InterPro" id="IPR001608">
    <property type="entry name" value="Ala_racemase_N"/>
</dbReference>
<name>A0A3B9ITT0_9PROT</name>
<evidence type="ECO:0000313" key="5">
    <source>
        <dbReference type="Proteomes" id="UP000257706"/>
    </source>
</evidence>
<dbReference type="Pfam" id="PF14031">
    <property type="entry name" value="D-ser_dehydrat"/>
    <property type="match status" value="1"/>
</dbReference>
<evidence type="ECO:0000256" key="1">
    <source>
        <dbReference type="ARBA" id="ARBA00005323"/>
    </source>
</evidence>
<dbReference type="PANTHER" id="PTHR28004:SF2">
    <property type="entry name" value="D-SERINE DEHYDRATASE"/>
    <property type="match status" value="1"/>
</dbReference>
<dbReference type="InterPro" id="IPR026956">
    <property type="entry name" value="D-ser_dehydrat-like_dom"/>
</dbReference>
<evidence type="ECO:0000256" key="2">
    <source>
        <dbReference type="ARBA" id="ARBA00023239"/>
    </source>
</evidence>
<dbReference type="Gene3D" id="3.20.20.10">
    <property type="entry name" value="Alanine racemase"/>
    <property type="match status" value="1"/>
</dbReference>
<evidence type="ECO:0000313" key="4">
    <source>
        <dbReference type="EMBL" id="HAE50639.1"/>
    </source>
</evidence>
<keyword evidence="2" id="KW-0456">Lyase</keyword>
<dbReference type="Proteomes" id="UP000257706">
    <property type="component" value="Unassembled WGS sequence"/>
</dbReference>
<dbReference type="SMART" id="SM01119">
    <property type="entry name" value="D-ser_dehydrat"/>
    <property type="match status" value="1"/>
</dbReference>
<sequence length="378" mass="39054">MAGLSPDLQTPCLVVDEAKMTANLDRMARRIAGLGVGFRPHLKTAKSVEIARRMLPDTGGPATVSTLREAEVFAAAGVQNILYAVGITPAKLDRVQALRARGYDLAVILDSAGQAQAVAAAGAGAGPIPVLIEIDCDGKRAGLAPHAAEIIEIGRILHEGRAELRGVMTHAGGSYDVSGDEAHAAFAERERRAVVTAADRLRAAGLPCPVVSVGSTPTALAARDLAGVTEVRAGVYVFFDLVMAGIGVCAVDDIALSVATTVIGHRPDRGWTLVDAGWMALSRDRGTAGQAVDQGYGLVADATGRVIPDLIVTGANQEHGILALRPGAAATPPDLPVGTVLRILPNHACATAAQFDAYHVIPADAHAAPAIWPRFGGW</sequence>
<dbReference type="SUPFAM" id="SSF51419">
    <property type="entry name" value="PLP-binding barrel"/>
    <property type="match status" value="1"/>
</dbReference>
<dbReference type="Pfam" id="PF01168">
    <property type="entry name" value="Ala_racemase_N"/>
    <property type="match status" value="1"/>
</dbReference>
<reference evidence="4 5" key="1">
    <citation type="journal article" date="2018" name="Nat. Biotechnol.">
        <title>A standardized bacterial taxonomy based on genome phylogeny substantially revises the tree of life.</title>
        <authorList>
            <person name="Parks D.H."/>
            <person name="Chuvochina M."/>
            <person name="Waite D.W."/>
            <person name="Rinke C."/>
            <person name="Skarshewski A."/>
            <person name="Chaumeil P.A."/>
            <person name="Hugenholtz P."/>
        </authorList>
    </citation>
    <scope>NUCLEOTIDE SEQUENCE [LARGE SCALE GENOMIC DNA]</scope>
    <source>
        <strain evidence="4">UBA8739</strain>
    </source>
</reference>
<dbReference type="InterPro" id="IPR042208">
    <property type="entry name" value="D-ser_dehydrat-like_sf"/>
</dbReference>
<accession>A0A3B9ITT0</accession>
<dbReference type="GO" id="GO:0036088">
    <property type="term" value="P:D-serine catabolic process"/>
    <property type="evidence" value="ECO:0007669"/>
    <property type="project" value="TreeGrafter"/>
</dbReference>
<dbReference type="Gene3D" id="2.40.37.20">
    <property type="entry name" value="D-serine dehydratase-like domain"/>
    <property type="match status" value="1"/>
</dbReference>
<proteinExistence type="inferred from homology"/>